<dbReference type="AlphaFoldDB" id="A0A8S4QCH6"/>
<organism evidence="2 3">
    <name type="scientific">Pararge aegeria aegeria</name>
    <dbReference type="NCBI Taxonomy" id="348720"/>
    <lineage>
        <taxon>Eukaryota</taxon>
        <taxon>Metazoa</taxon>
        <taxon>Ecdysozoa</taxon>
        <taxon>Arthropoda</taxon>
        <taxon>Hexapoda</taxon>
        <taxon>Insecta</taxon>
        <taxon>Pterygota</taxon>
        <taxon>Neoptera</taxon>
        <taxon>Endopterygota</taxon>
        <taxon>Lepidoptera</taxon>
        <taxon>Glossata</taxon>
        <taxon>Ditrysia</taxon>
        <taxon>Papilionoidea</taxon>
        <taxon>Nymphalidae</taxon>
        <taxon>Satyrinae</taxon>
        <taxon>Satyrini</taxon>
        <taxon>Parargina</taxon>
        <taxon>Pararge</taxon>
    </lineage>
</organism>
<gene>
    <name evidence="2" type="primary">jg2612</name>
    <name evidence="2" type="ORF">PAEG_LOCUS619</name>
</gene>
<keyword evidence="3" id="KW-1185">Reference proteome</keyword>
<name>A0A8S4QCH6_9NEOP</name>
<sequence>SVVPPPPITRKASVRRTSSSQPSTDHMETYPSSQRTYMIGNRFTKYRGTFPHKQHRTCRSNTNMLLKIENELLQSHRQRETTGIKKLYNSFFVLF</sequence>
<feature type="non-terminal residue" evidence="2">
    <location>
        <position position="1"/>
    </location>
</feature>
<proteinExistence type="predicted"/>
<feature type="compositionally biased region" description="Polar residues" evidence="1">
    <location>
        <begin position="15"/>
        <end position="31"/>
    </location>
</feature>
<reference evidence="2" key="1">
    <citation type="submission" date="2022-03" db="EMBL/GenBank/DDBJ databases">
        <authorList>
            <person name="Lindestad O."/>
        </authorList>
    </citation>
    <scope>NUCLEOTIDE SEQUENCE</scope>
</reference>
<comment type="caution">
    <text evidence="2">The sequence shown here is derived from an EMBL/GenBank/DDBJ whole genome shotgun (WGS) entry which is preliminary data.</text>
</comment>
<protein>
    <submittedName>
        <fullName evidence="2">Jg2612 protein</fullName>
    </submittedName>
</protein>
<dbReference type="EMBL" id="CAKXAJ010001925">
    <property type="protein sequence ID" value="CAH2208002.1"/>
    <property type="molecule type" value="Genomic_DNA"/>
</dbReference>
<evidence type="ECO:0000313" key="3">
    <source>
        <dbReference type="Proteomes" id="UP000838756"/>
    </source>
</evidence>
<dbReference type="OrthoDB" id="7274645at2759"/>
<accession>A0A8S4QCH6</accession>
<evidence type="ECO:0000256" key="1">
    <source>
        <dbReference type="SAM" id="MobiDB-lite"/>
    </source>
</evidence>
<feature type="region of interest" description="Disordered" evidence="1">
    <location>
        <begin position="1"/>
        <end position="31"/>
    </location>
</feature>
<dbReference type="Proteomes" id="UP000838756">
    <property type="component" value="Unassembled WGS sequence"/>
</dbReference>
<evidence type="ECO:0000313" key="2">
    <source>
        <dbReference type="EMBL" id="CAH2208002.1"/>
    </source>
</evidence>